<organism evidence="2 3">
    <name type="scientific">Streptomyces enissocaesilis</name>
    <dbReference type="NCBI Taxonomy" id="332589"/>
    <lineage>
        <taxon>Bacteria</taxon>
        <taxon>Bacillati</taxon>
        <taxon>Actinomycetota</taxon>
        <taxon>Actinomycetes</taxon>
        <taxon>Kitasatosporales</taxon>
        <taxon>Streptomycetaceae</taxon>
        <taxon>Streptomyces</taxon>
        <taxon>Streptomyces rochei group</taxon>
    </lineage>
</organism>
<evidence type="ECO:0000313" key="3">
    <source>
        <dbReference type="Proteomes" id="UP001500403"/>
    </source>
</evidence>
<gene>
    <name evidence="2" type="ORF">GCM10010446_50900</name>
</gene>
<dbReference type="Proteomes" id="UP001500403">
    <property type="component" value="Unassembled WGS sequence"/>
</dbReference>
<name>A0ABN3XLY2_9ACTN</name>
<dbReference type="EMBL" id="BAAAUD010000049">
    <property type="protein sequence ID" value="GAA2959401.1"/>
    <property type="molecule type" value="Genomic_DNA"/>
</dbReference>
<keyword evidence="3" id="KW-1185">Reference proteome</keyword>
<dbReference type="RefSeq" id="WP_344497900.1">
    <property type="nucleotide sequence ID" value="NZ_BAAAUD010000049.1"/>
</dbReference>
<feature type="region of interest" description="Disordered" evidence="1">
    <location>
        <begin position="32"/>
        <end position="80"/>
    </location>
</feature>
<feature type="compositionally biased region" description="Basic and acidic residues" evidence="1">
    <location>
        <begin position="33"/>
        <end position="59"/>
    </location>
</feature>
<proteinExistence type="predicted"/>
<evidence type="ECO:0000256" key="1">
    <source>
        <dbReference type="SAM" id="MobiDB-lite"/>
    </source>
</evidence>
<comment type="caution">
    <text evidence="2">The sequence shown here is derived from an EMBL/GenBank/DDBJ whole genome shotgun (WGS) entry which is preliminary data.</text>
</comment>
<accession>A0ABN3XLY2</accession>
<feature type="region of interest" description="Disordered" evidence="1">
    <location>
        <begin position="98"/>
        <end position="119"/>
    </location>
</feature>
<reference evidence="2 3" key="1">
    <citation type="journal article" date="2019" name="Int. J. Syst. Evol. Microbiol.">
        <title>The Global Catalogue of Microorganisms (GCM) 10K type strain sequencing project: providing services to taxonomists for standard genome sequencing and annotation.</title>
        <authorList>
            <consortium name="The Broad Institute Genomics Platform"/>
            <consortium name="The Broad Institute Genome Sequencing Center for Infectious Disease"/>
            <person name="Wu L."/>
            <person name="Ma J."/>
        </authorList>
    </citation>
    <scope>NUCLEOTIDE SEQUENCE [LARGE SCALE GENOMIC DNA]</scope>
    <source>
        <strain evidence="2 3">JCM 9088</strain>
    </source>
</reference>
<protein>
    <submittedName>
        <fullName evidence="2">Uncharacterized protein</fullName>
    </submittedName>
</protein>
<sequence>MEPSISATDLRHALTNGLPPTGVRSAVGFLRHRLTEKTPQERATVRPPHDTAPRQESHHPKPLIACEGPGPEHLFRPLDDETHCGRCRQDAAWAAHTAKYPPHGPAPVPELGPTVRSVR</sequence>
<evidence type="ECO:0000313" key="2">
    <source>
        <dbReference type="EMBL" id="GAA2959401.1"/>
    </source>
</evidence>